<evidence type="ECO:0000313" key="2">
    <source>
        <dbReference type="Proteomes" id="UP000324585"/>
    </source>
</evidence>
<organism evidence="1 2">
    <name type="scientific">Porphyridium purpureum</name>
    <name type="common">Red alga</name>
    <name type="synonym">Porphyridium cruentum</name>
    <dbReference type="NCBI Taxonomy" id="35688"/>
    <lineage>
        <taxon>Eukaryota</taxon>
        <taxon>Rhodophyta</taxon>
        <taxon>Bangiophyceae</taxon>
        <taxon>Porphyridiales</taxon>
        <taxon>Porphyridiaceae</taxon>
        <taxon>Porphyridium</taxon>
    </lineage>
</organism>
<dbReference type="EMBL" id="VRMN01000002">
    <property type="protein sequence ID" value="KAA8497404.1"/>
    <property type="molecule type" value="Genomic_DNA"/>
</dbReference>
<sequence>MSEFVERAFGVSEQIGYDAFRAHLLRNARFVASTTPAGFAAETCEIIGRHGAVLAAGTAYVPSVAELHQDVSALLHDPLVRTLALGGAEGARRSTSVCNVVGEARAMHAQAENDGAVVQAASQFNLLEFPSPRVTPENGIQGYEFDRTQGPACAIACAAGTAYRNYLIPTPFGRPGAQRGQTAQCQINCLADIEQAVIEKSGRALWDTVNGYVESDSSRLDELNALLAGTDGLEARLKSLLRIGVQENTQVTHDKATYTSSHLGTVGGKILTGSGAEPAAKHANRVTQAYASALSIGYSSVEADRWCRLARVVLDGAYEATLLVGVKQTITALAQGKPRPRILLTKVGGGVFENKIEWIVTAMARAVRKISQHGVPLDIRVVHYGSVESQYERLATPPVK</sequence>
<keyword evidence="2" id="KW-1185">Reference proteome</keyword>
<dbReference type="PANTHER" id="PTHR35609">
    <property type="entry name" value="MACRO DOMAIN-CONTAINING PROTEIN"/>
    <property type="match status" value="1"/>
</dbReference>
<reference evidence="2" key="1">
    <citation type="journal article" date="2019" name="Nat. Commun.">
        <title>Expansion of phycobilisome linker gene families in mesophilic red algae.</title>
        <authorList>
            <person name="Lee J."/>
            <person name="Kim D."/>
            <person name="Bhattacharya D."/>
            <person name="Yoon H.S."/>
        </authorList>
    </citation>
    <scope>NUCLEOTIDE SEQUENCE [LARGE SCALE GENOMIC DNA]</scope>
    <source>
        <strain evidence="2">CCMP 1328</strain>
    </source>
</reference>
<protein>
    <submittedName>
        <fullName evidence="1">Uncharacterized protein</fullName>
    </submittedName>
</protein>
<dbReference type="AlphaFoldDB" id="A0A5J4Z3C9"/>
<accession>A0A5J4Z3C9</accession>
<evidence type="ECO:0000313" key="1">
    <source>
        <dbReference type="EMBL" id="KAA8497404.1"/>
    </source>
</evidence>
<dbReference type="Proteomes" id="UP000324585">
    <property type="component" value="Unassembled WGS sequence"/>
</dbReference>
<proteinExistence type="predicted"/>
<comment type="caution">
    <text evidence="1">The sequence shown here is derived from an EMBL/GenBank/DDBJ whole genome shotgun (WGS) entry which is preliminary data.</text>
</comment>
<gene>
    <name evidence="1" type="ORF">FVE85_1133</name>
</gene>
<dbReference type="PANTHER" id="PTHR35609:SF1">
    <property type="entry name" value="MACRO DOMAIN-CONTAINING PROTEIN"/>
    <property type="match status" value="1"/>
</dbReference>
<dbReference type="OMA" id="GTAYRNY"/>
<dbReference type="OrthoDB" id="5207264at2759"/>
<name>A0A5J4Z3C9_PORPP</name>